<dbReference type="PANTHER" id="PTHR13363">
    <property type="entry name" value="RING FINGER AND SRY DOMAIN-CONTAINING"/>
    <property type="match status" value="1"/>
</dbReference>
<dbReference type="OrthoDB" id="258495at2759"/>
<feature type="domain" description="RING-type" evidence="5">
    <location>
        <begin position="1223"/>
        <end position="1261"/>
    </location>
</feature>
<evidence type="ECO:0000259" key="6">
    <source>
        <dbReference type="PROSITE" id="PS50188"/>
    </source>
</evidence>
<gene>
    <name evidence="7" type="ORF">CKAN_00695500</name>
</gene>
<dbReference type="InterPro" id="IPR013083">
    <property type="entry name" value="Znf_RING/FYVE/PHD"/>
</dbReference>
<dbReference type="SUPFAM" id="SSF57850">
    <property type="entry name" value="RING/U-box"/>
    <property type="match status" value="1"/>
</dbReference>
<feature type="domain" description="B30.2/SPRY" evidence="6">
    <location>
        <begin position="79"/>
        <end position="270"/>
    </location>
</feature>
<dbReference type="InterPro" id="IPR001870">
    <property type="entry name" value="B30.2/SPRY"/>
</dbReference>
<dbReference type="InterPro" id="IPR001841">
    <property type="entry name" value="Znf_RING"/>
</dbReference>
<evidence type="ECO:0000259" key="5">
    <source>
        <dbReference type="PROSITE" id="PS50089"/>
    </source>
</evidence>
<dbReference type="CDD" id="cd16541">
    <property type="entry name" value="RING-HC_RNF123"/>
    <property type="match status" value="1"/>
</dbReference>
<dbReference type="Pfam" id="PF25576">
    <property type="entry name" value="TPR_RNF123"/>
    <property type="match status" value="1"/>
</dbReference>
<keyword evidence="8" id="KW-1185">Reference proteome</keyword>
<dbReference type="InterPro" id="IPR057987">
    <property type="entry name" value="TPR_RNF123/RKP"/>
</dbReference>
<dbReference type="SUPFAM" id="SSF49899">
    <property type="entry name" value="Concanavalin A-like lectins/glucanases"/>
    <property type="match status" value="1"/>
</dbReference>
<reference evidence="7 8" key="1">
    <citation type="journal article" date="2019" name="Nat. Plants">
        <title>Stout camphor tree genome fills gaps in understanding of flowering plant genome evolution.</title>
        <authorList>
            <person name="Chaw S.M."/>
            <person name="Liu Y.C."/>
            <person name="Wu Y.W."/>
            <person name="Wang H.Y."/>
            <person name="Lin C.I."/>
            <person name="Wu C.S."/>
            <person name="Ke H.M."/>
            <person name="Chang L.Y."/>
            <person name="Hsu C.Y."/>
            <person name="Yang H.T."/>
            <person name="Sudianto E."/>
            <person name="Hsu M.H."/>
            <person name="Wu K.P."/>
            <person name="Wang L.N."/>
            <person name="Leebens-Mack J.H."/>
            <person name="Tsai I.J."/>
        </authorList>
    </citation>
    <scope>NUCLEOTIDE SEQUENCE [LARGE SCALE GENOMIC DNA]</scope>
    <source>
        <strain evidence="8">cv. Chaw 1501</strain>
        <tissue evidence="7">Young leaves</tissue>
    </source>
</reference>
<dbReference type="Pfam" id="PF19322">
    <property type="entry name" value="RKP_N"/>
    <property type="match status" value="1"/>
</dbReference>
<dbReference type="PROSITE" id="PS50089">
    <property type="entry name" value="ZF_RING_2"/>
    <property type="match status" value="1"/>
</dbReference>
<dbReference type="InterPro" id="IPR043136">
    <property type="entry name" value="B30.2/SPRY_sf"/>
</dbReference>
<dbReference type="InterPro" id="IPR013320">
    <property type="entry name" value="ConA-like_dom_sf"/>
</dbReference>
<evidence type="ECO:0000256" key="4">
    <source>
        <dbReference type="PROSITE-ProRule" id="PRU00175"/>
    </source>
</evidence>
<accession>A0A3S3MEL0</accession>
<dbReference type="Gene3D" id="2.60.120.920">
    <property type="match status" value="1"/>
</dbReference>
<proteinExistence type="predicted"/>
<protein>
    <submittedName>
        <fullName evidence="7">/SPRY domain-containing protein</fullName>
    </submittedName>
</protein>
<sequence length="1283" mass="143986">MAEDGFRVNQSSSGLALILDGGNLRVSSQRAHLVSYCDDIGHQSVERTLEHILGLPYKSFHLSTSLIDVDFVRSVLKNEILKLHGNSDTVCGNRTGICVTDNGGGGPSSVMIDKDSVCGNIRIFKPPAVIESLAKFSSARSNACVWKGKWMYEVILETAGIQQLGWAALSCLFTDRIGVGDVEDSYAFDGNRLKKWNRSNEPYGQSWVVGDVIGCCIDLDCDEISFYRNGVLLGVAFDRVRKMGPGLGYFPAISLSQGERCDLNFGARPFKFPVDGFLPIQAPPTQICVITYLLQCLLRLLEVQSINKTDPTSVNKPRKLKRFSPIDELFLPISRGICKELFSLIDMQQACAEYFAWGPLVSFLLEVFRRRAPHDYASLDRIVDIFLEFPGSHTVFHHVINALSCNCKTAPLVLAECPHSGSYPFLALACHFLRHKELMVLFWSLSDFDLLLEGFLSRKGPNKEDLECLMPCVWWPGSCEDSSSESSMILTTTALSEAISKIEEVHRELCRLVIQFIPPTTPPQLPGMVFRTFLQNLMLKNRGADRNVPPSNVSGNSVLVSLYTVILYFLSEGFGVGDTFGWMKGLAAKSGIDENFLHRGGQQSFPVSLFLGNDPHRTDISRLGGSFDHLLKSHPVNDGEAEVVQWEEGCMDDEETKVTHSTRQKPCCCSNSDLDFAKISKNPIRNVSKGSRGPCIPIPERSTHVAAECSTGTLNDEIEYKPSSSDQSESDFGYHTLQTLRCLPSESNSTSASLREEELLDAMLLLYHLGLVPNFKQASYYMSHQSQSLFLLDETDKQIRERSSGEQLKRLKEARMVYREELIDCVRHSAWYRVSLFSHWKQRGMYATCMWVVQLLLVISKIDSLFIYVPEYYIEALVDSFHALRKSDPPFVSSAIFIKHGLNSFVTFVVTHFTDPRISSAALRDLLLQSIQVLVQYRDNLLAFESNEEAIQRLPRALLSAFDNRSWIPVTNILLRLCRSSGFGSSKHGESSSSTLFQDLIREACVSDECLFSAFLNRLFNTLSWTMTEFSVSIREMQEKCPVLEMQQRKCSVIFDLSCNLARVLEFCTCEIPQAFLSGPGINLQRLTELIIFILNHVMMAGDSEFFDLSYRRQGQSAEKMNRGMILAPLVGIILNLLDASAHKKQEQNDLVEVLASMDCPATVHCWFKYLLDYNWNGVLRVGDASVVRLGQLEKFLGCLRSRTLAAEARKSGNSTEEEESYCCICYACEPDARFKPCQHISCYSCITRHLLNSRRCFFCNATVIEVVRINDKECGASNLLGG</sequence>
<dbReference type="Gene3D" id="3.30.40.10">
    <property type="entry name" value="Zinc/RING finger domain, C3HC4 (zinc finger)"/>
    <property type="match status" value="1"/>
</dbReference>
<dbReference type="SMART" id="SM00449">
    <property type="entry name" value="SPRY"/>
    <property type="match status" value="1"/>
</dbReference>
<keyword evidence="1" id="KW-0479">Metal-binding</keyword>
<dbReference type="GO" id="GO:0051603">
    <property type="term" value="P:proteolysis involved in protein catabolic process"/>
    <property type="evidence" value="ECO:0007669"/>
    <property type="project" value="TreeGrafter"/>
</dbReference>
<organism evidence="7 8">
    <name type="scientific">Cinnamomum micranthum f. kanehirae</name>
    <dbReference type="NCBI Taxonomy" id="337451"/>
    <lineage>
        <taxon>Eukaryota</taxon>
        <taxon>Viridiplantae</taxon>
        <taxon>Streptophyta</taxon>
        <taxon>Embryophyta</taxon>
        <taxon>Tracheophyta</taxon>
        <taxon>Spermatophyta</taxon>
        <taxon>Magnoliopsida</taxon>
        <taxon>Magnoliidae</taxon>
        <taxon>Laurales</taxon>
        <taxon>Lauraceae</taxon>
        <taxon>Cinnamomum</taxon>
    </lineage>
</organism>
<dbReference type="InterPro" id="IPR045129">
    <property type="entry name" value="RNF123/RKP/RSPRY1"/>
</dbReference>
<evidence type="ECO:0000313" key="8">
    <source>
        <dbReference type="Proteomes" id="UP000283530"/>
    </source>
</evidence>
<dbReference type="InterPro" id="IPR003877">
    <property type="entry name" value="SPRY_dom"/>
</dbReference>
<dbReference type="STRING" id="337451.A0A3S3MEL0"/>
<dbReference type="PROSITE" id="PS50188">
    <property type="entry name" value="B302_SPRY"/>
    <property type="match status" value="1"/>
</dbReference>
<dbReference type="PANTHER" id="PTHR13363:SF5">
    <property type="entry name" value="E3 UBIQUITIN-PROTEIN LIGASE RNF123"/>
    <property type="match status" value="1"/>
</dbReference>
<dbReference type="InterPro" id="IPR045737">
    <property type="entry name" value="RKP_N"/>
</dbReference>
<evidence type="ECO:0000256" key="3">
    <source>
        <dbReference type="ARBA" id="ARBA00022833"/>
    </source>
</evidence>
<keyword evidence="3" id="KW-0862">Zinc</keyword>
<keyword evidence="2 4" id="KW-0863">Zinc-finger</keyword>
<dbReference type="Proteomes" id="UP000283530">
    <property type="component" value="Unassembled WGS sequence"/>
</dbReference>
<dbReference type="Pfam" id="PF00622">
    <property type="entry name" value="SPRY"/>
    <property type="match status" value="1"/>
</dbReference>
<name>A0A3S3MEL0_9MAGN</name>
<evidence type="ECO:0000256" key="2">
    <source>
        <dbReference type="ARBA" id="ARBA00022771"/>
    </source>
</evidence>
<comment type="caution">
    <text evidence="7">The sequence shown here is derived from an EMBL/GenBank/DDBJ whole genome shotgun (WGS) entry which is preliminary data.</text>
</comment>
<dbReference type="GO" id="GO:0005737">
    <property type="term" value="C:cytoplasm"/>
    <property type="evidence" value="ECO:0007669"/>
    <property type="project" value="TreeGrafter"/>
</dbReference>
<evidence type="ECO:0000256" key="1">
    <source>
        <dbReference type="ARBA" id="ARBA00022723"/>
    </source>
</evidence>
<dbReference type="GO" id="GO:0004842">
    <property type="term" value="F:ubiquitin-protein transferase activity"/>
    <property type="evidence" value="ECO:0007669"/>
    <property type="project" value="InterPro"/>
</dbReference>
<dbReference type="EMBL" id="QPKB01000003">
    <property type="protein sequence ID" value="RWR78424.1"/>
    <property type="molecule type" value="Genomic_DNA"/>
</dbReference>
<dbReference type="GO" id="GO:0008270">
    <property type="term" value="F:zinc ion binding"/>
    <property type="evidence" value="ECO:0007669"/>
    <property type="project" value="UniProtKB-KW"/>
</dbReference>
<dbReference type="FunFam" id="2.60.120.920:FF:000053">
    <property type="entry name" value="E3 ubiquitin-protein ligase RKP"/>
    <property type="match status" value="1"/>
</dbReference>
<evidence type="ECO:0000313" key="7">
    <source>
        <dbReference type="EMBL" id="RWR78424.1"/>
    </source>
</evidence>